<proteinExistence type="inferred from homology"/>
<keyword evidence="2" id="KW-0663">Pyridoxal phosphate</keyword>
<keyword evidence="5" id="KW-0804">Transcription</keyword>
<dbReference type="InterPro" id="IPR036388">
    <property type="entry name" value="WH-like_DNA-bd_sf"/>
</dbReference>
<dbReference type="Pfam" id="PF00155">
    <property type="entry name" value="Aminotran_1_2"/>
    <property type="match status" value="1"/>
</dbReference>
<evidence type="ECO:0000313" key="8">
    <source>
        <dbReference type="Proteomes" id="UP001465153"/>
    </source>
</evidence>
<comment type="caution">
    <text evidence="7">The sequence shown here is derived from an EMBL/GenBank/DDBJ whole genome shotgun (WGS) entry which is preliminary data.</text>
</comment>
<dbReference type="InterPro" id="IPR000524">
    <property type="entry name" value="Tscrpt_reg_HTH_GntR"/>
</dbReference>
<evidence type="ECO:0000256" key="4">
    <source>
        <dbReference type="ARBA" id="ARBA00023125"/>
    </source>
</evidence>
<keyword evidence="7" id="KW-0808">Transferase</keyword>
<dbReference type="SMART" id="SM00345">
    <property type="entry name" value="HTH_GNTR"/>
    <property type="match status" value="1"/>
</dbReference>
<dbReference type="PROSITE" id="PS50949">
    <property type="entry name" value="HTH_GNTR"/>
    <property type="match status" value="1"/>
</dbReference>
<reference evidence="7 8" key="1">
    <citation type="submission" date="2024-04" db="EMBL/GenBank/DDBJ databases">
        <title>Draft genome sequence of Sessilibacter corallicola NBRC 116591.</title>
        <authorList>
            <person name="Miyakawa T."/>
            <person name="Kusuya Y."/>
            <person name="Miura T."/>
        </authorList>
    </citation>
    <scope>NUCLEOTIDE SEQUENCE [LARGE SCALE GENOMIC DNA]</scope>
    <source>
        <strain evidence="7 8">KU-00831-HH</strain>
    </source>
</reference>
<accession>A0ABQ0AEL0</accession>
<dbReference type="PANTHER" id="PTHR46577:SF1">
    <property type="entry name" value="HTH-TYPE TRANSCRIPTIONAL REGULATORY PROTEIN GABR"/>
    <property type="match status" value="1"/>
</dbReference>
<organism evidence="7 8">
    <name type="scientific">Sessilibacter corallicola</name>
    <dbReference type="NCBI Taxonomy" id="2904075"/>
    <lineage>
        <taxon>Bacteria</taxon>
        <taxon>Pseudomonadati</taxon>
        <taxon>Pseudomonadota</taxon>
        <taxon>Gammaproteobacteria</taxon>
        <taxon>Cellvibrionales</taxon>
        <taxon>Cellvibrionaceae</taxon>
        <taxon>Sessilibacter</taxon>
    </lineage>
</organism>
<dbReference type="Gene3D" id="3.90.1150.10">
    <property type="entry name" value="Aspartate Aminotransferase, domain 1"/>
    <property type="match status" value="1"/>
</dbReference>
<evidence type="ECO:0000256" key="1">
    <source>
        <dbReference type="ARBA" id="ARBA00005384"/>
    </source>
</evidence>
<dbReference type="InterPro" id="IPR015422">
    <property type="entry name" value="PyrdxlP-dep_Trfase_small"/>
</dbReference>
<keyword evidence="4" id="KW-0238">DNA-binding</keyword>
<sequence>MDNTELRRWVRRLKDAKGQPTYRLIADLIAEGIDTGRLQARERLPTLRELANATGINYTTAARAYTEAKKRGLIDSHPGSGTFVKGRTVSVQPSLGSYEMTMNLVVEPSIPTLIEQIKDSAISVLAQKDIYSLLRYQSFGGTPENKEAALIWLDRSIPKASMDQVLICPGIHSALVGLMTSLFNKGQELCVDSLVYPGIKAIAAQMGIGLSSIERDSSGPLVRPFEDLCKAGNVGALYINPTIHNPTTTTIPLSRREALADVALRYSIPIIEDDAYSMLAETAPPAFAELAPELTWYITGTSKCFGPGVRSAFLYTPGRRHSQRIAGAMRAMNVMSSPLTDAMVSQWILDGTADSMLSAIRREAIARLKIAEQQLGTTAVCGAQGAFHLWLKLPKSSEWNPSELAVHLREMGVSAVSSAAFSTDNNPPAAVRLCFGGPITREQWAESLTRVSEAVEQPAYLATGMH</sequence>
<name>A0ABQ0AEL0_9GAMM</name>
<dbReference type="SUPFAM" id="SSF46785">
    <property type="entry name" value="Winged helix' DNA-binding domain"/>
    <property type="match status" value="1"/>
</dbReference>
<evidence type="ECO:0000313" key="7">
    <source>
        <dbReference type="EMBL" id="GAA6170089.1"/>
    </source>
</evidence>
<dbReference type="InterPro" id="IPR004839">
    <property type="entry name" value="Aminotransferase_I/II_large"/>
</dbReference>
<keyword evidence="8" id="KW-1185">Reference proteome</keyword>
<evidence type="ECO:0000259" key="6">
    <source>
        <dbReference type="PROSITE" id="PS50949"/>
    </source>
</evidence>
<dbReference type="GO" id="GO:0008483">
    <property type="term" value="F:transaminase activity"/>
    <property type="evidence" value="ECO:0007669"/>
    <property type="project" value="UniProtKB-KW"/>
</dbReference>
<gene>
    <name evidence="7" type="ORF">NBRC116591_39020</name>
</gene>
<dbReference type="EMBL" id="BAABWN010000019">
    <property type="protein sequence ID" value="GAA6170089.1"/>
    <property type="molecule type" value="Genomic_DNA"/>
</dbReference>
<dbReference type="PANTHER" id="PTHR46577">
    <property type="entry name" value="HTH-TYPE TRANSCRIPTIONAL REGULATORY PROTEIN GABR"/>
    <property type="match status" value="1"/>
</dbReference>
<keyword evidence="3" id="KW-0805">Transcription regulation</keyword>
<dbReference type="Gene3D" id="3.40.640.10">
    <property type="entry name" value="Type I PLP-dependent aspartate aminotransferase-like (Major domain)"/>
    <property type="match status" value="1"/>
</dbReference>
<dbReference type="Gene3D" id="1.10.10.10">
    <property type="entry name" value="Winged helix-like DNA-binding domain superfamily/Winged helix DNA-binding domain"/>
    <property type="match status" value="1"/>
</dbReference>
<dbReference type="InterPro" id="IPR015421">
    <property type="entry name" value="PyrdxlP-dep_Trfase_major"/>
</dbReference>
<protein>
    <submittedName>
        <fullName evidence="7">PLP-dependent aminotransferase family protein</fullName>
    </submittedName>
</protein>
<dbReference type="RefSeq" id="WP_233089441.1">
    <property type="nucleotide sequence ID" value="NZ_BAABWN010000019.1"/>
</dbReference>
<dbReference type="SUPFAM" id="SSF53383">
    <property type="entry name" value="PLP-dependent transferases"/>
    <property type="match status" value="1"/>
</dbReference>
<evidence type="ECO:0000256" key="2">
    <source>
        <dbReference type="ARBA" id="ARBA00022898"/>
    </source>
</evidence>
<dbReference type="Proteomes" id="UP001465153">
    <property type="component" value="Unassembled WGS sequence"/>
</dbReference>
<dbReference type="CDD" id="cd00609">
    <property type="entry name" value="AAT_like"/>
    <property type="match status" value="1"/>
</dbReference>
<comment type="similarity">
    <text evidence="1">In the C-terminal section; belongs to the class-I pyridoxal-phosphate-dependent aminotransferase family.</text>
</comment>
<dbReference type="CDD" id="cd07377">
    <property type="entry name" value="WHTH_GntR"/>
    <property type="match status" value="1"/>
</dbReference>
<dbReference type="InterPro" id="IPR051446">
    <property type="entry name" value="HTH_trans_reg/aminotransferase"/>
</dbReference>
<dbReference type="InterPro" id="IPR036390">
    <property type="entry name" value="WH_DNA-bd_sf"/>
</dbReference>
<keyword evidence="7" id="KW-0032">Aminotransferase</keyword>
<evidence type="ECO:0000256" key="5">
    <source>
        <dbReference type="ARBA" id="ARBA00023163"/>
    </source>
</evidence>
<evidence type="ECO:0000256" key="3">
    <source>
        <dbReference type="ARBA" id="ARBA00023015"/>
    </source>
</evidence>
<dbReference type="Pfam" id="PF00392">
    <property type="entry name" value="GntR"/>
    <property type="match status" value="1"/>
</dbReference>
<dbReference type="InterPro" id="IPR015424">
    <property type="entry name" value="PyrdxlP-dep_Trfase"/>
</dbReference>
<feature type="domain" description="HTH gntR-type" evidence="6">
    <location>
        <begin position="19"/>
        <end position="87"/>
    </location>
</feature>